<dbReference type="RefSeq" id="WP_179483394.1">
    <property type="nucleotide sequence ID" value="NZ_JACCFW010000001.1"/>
</dbReference>
<keyword evidence="5 13" id="KW-0235">DNA replication</keyword>
<proteinExistence type="inferred from homology"/>
<name>A0A853DQC8_9MICO</name>
<evidence type="ECO:0000256" key="5">
    <source>
        <dbReference type="ARBA" id="ARBA00022705"/>
    </source>
</evidence>
<evidence type="ECO:0000256" key="2">
    <source>
        <dbReference type="ARBA" id="ARBA00008016"/>
    </source>
</evidence>
<dbReference type="GO" id="GO:0003697">
    <property type="term" value="F:single-stranded DNA binding"/>
    <property type="evidence" value="ECO:0007669"/>
    <property type="project" value="UniProtKB-UniRule"/>
</dbReference>
<evidence type="ECO:0000256" key="4">
    <source>
        <dbReference type="ARBA" id="ARBA00022490"/>
    </source>
</evidence>
<evidence type="ECO:0000256" key="12">
    <source>
        <dbReference type="ARBA" id="ARBA00025401"/>
    </source>
</evidence>
<evidence type="ECO:0000256" key="13">
    <source>
        <dbReference type="HAMAP-Rule" id="MF_00365"/>
    </source>
</evidence>
<keyword evidence="7 13" id="KW-0227">DNA damage</keyword>
<accession>A0A853DQC8</accession>
<protein>
    <recommendedName>
        <fullName evidence="3 13">DNA replication and repair protein RecF</fullName>
    </recommendedName>
</protein>
<dbReference type="GO" id="GO:0009432">
    <property type="term" value="P:SOS response"/>
    <property type="evidence" value="ECO:0007669"/>
    <property type="project" value="UniProtKB-UniRule"/>
</dbReference>
<dbReference type="SUPFAM" id="SSF52540">
    <property type="entry name" value="P-loop containing nucleoside triphosphate hydrolases"/>
    <property type="match status" value="1"/>
</dbReference>
<dbReference type="PANTHER" id="PTHR32182">
    <property type="entry name" value="DNA REPLICATION AND REPAIR PROTEIN RECF"/>
    <property type="match status" value="1"/>
</dbReference>
<keyword evidence="6 13" id="KW-0547">Nucleotide-binding</keyword>
<dbReference type="GO" id="GO:0000731">
    <property type="term" value="P:DNA synthesis involved in DNA repair"/>
    <property type="evidence" value="ECO:0007669"/>
    <property type="project" value="TreeGrafter"/>
</dbReference>
<keyword evidence="9 13" id="KW-0238">DNA-binding</keyword>
<dbReference type="GO" id="GO:0006302">
    <property type="term" value="P:double-strand break repair"/>
    <property type="evidence" value="ECO:0007669"/>
    <property type="project" value="TreeGrafter"/>
</dbReference>
<dbReference type="InterPro" id="IPR003395">
    <property type="entry name" value="RecF/RecN/SMC_N"/>
</dbReference>
<evidence type="ECO:0000256" key="15">
    <source>
        <dbReference type="SAM" id="MobiDB-lite"/>
    </source>
</evidence>
<dbReference type="EMBL" id="JACCFW010000001">
    <property type="protein sequence ID" value="NYJ76325.1"/>
    <property type="molecule type" value="Genomic_DNA"/>
</dbReference>
<evidence type="ECO:0000256" key="14">
    <source>
        <dbReference type="RuleBase" id="RU000578"/>
    </source>
</evidence>
<feature type="binding site" evidence="13">
    <location>
        <begin position="30"/>
        <end position="37"/>
    </location>
    <ligand>
        <name>ATP</name>
        <dbReference type="ChEBI" id="CHEBI:30616"/>
    </ligand>
</feature>
<dbReference type="CDD" id="cd03242">
    <property type="entry name" value="ABC_RecF"/>
    <property type="match status" value="1"/>
</dbReference>
<dbReference type="NCBIfam" id="TIGR00611">
    <property type="entry name" value="recf"/>
    <property type="match status" value="1"/>
</dbReference>
<dbReference type="Gene3D" id="1.20.1050.90">
    <property type="entry name" value="RecF/RecN/SMC, N-terminal domain"/>
    <property type="match status" value="1"/>
</dbReference>
<evidence type="ECO:0000256" key="9">
    <source>
        <dbReference type="ARBA" id="ARBA00023125"/>
    </source>
</evidence>
<gene>
    <name evidence="13" type="primary">recF</name>
    <name evidence="17" type="ORF">HNR15_003288</name>
</gene>
<dbReference type="Proteomes" id="UP000571817">
    <property type="component" value="Unassembled WGS sequence"/>
</dbReference>
<dbReference type="HAMAP" id="MF_00365">
    <property type="entry name" value="RecF"/>
    <property type="match status" value="1"/>
</dbReference>
<evidence type="ECO:0000256" key="6">
    <source>
        <dbReference type="ARBA" id="ARBA00022741"/>
    </source>
</evidence>
<evidence type="ECO:0000313" key="17">
    <source>
        <dbReference type="EMBL" id="NYJ76325.1"/>
    </source>
</evidence>
<keyword evidence="18" id="KW-1185">Reference proteome</keyword>
<feature type="compositionally biased region" description="Acidic residues" evidence="15">
    <location>
        <begin position="389"/>
        <end position="403"/>
    </location>
</feature>
<dbReference type="GO" id="GO:0006260">
    <property type="term" value="P:DNA replication"/>
    <property type="evidence" value="ECO:0007669"/>
    <property type="project" value="UniProtKB-UniRule"/>
</dbReference>
<evidence type="ECO:0000259" key="16">
    <source>
        <dbReference type="Pfam" id="PF02463"/>
    </source>
</evidence>
<comment type="function">
    <text evidence="12 13 14">The RecF protein is involved in DNA metabolism; it is required for DNA replication and normal SOS inducibility. RecF binds preferentially to single-stranded, linear DNA. It also seems to bind ATP.</text>
</comment>
<reference evidence="17 18" key="1">
    <citation type="submission" date="2020-07" db="EMBL/GenBank/DDBJ databases">
        <title>Sequencing the genomes of 1000 actinobacteria strains.</title>
        <authorList>
            <person name="Klenk H.-P."/>
        </authorList>
    </citation>
    <scope>NUCLEOTIDE SEQUENCE [LARGE SCALE GENOMIC DNA]</scope>
    <source>
        <strain evidence="17 18">DSM 29531</strain>
    </source>
</reference>
<dbReference type="AlphaFoldDB" id="A0A853DQC8"/>
<dbReference type="InterPro" id="IPR001238">
    <property type="entry name" value="DNA-binding_RecF"/>
</dbReference>
<dbReference type="Pfam" id="PF02463">
    <property type="entry name" value="SMC_N"/>
    <property type="match status" value="1"/>
</dbReference>
<evidence type="ECO:0000256" key="8">
    <source>
        <dbReference type="ARBA" id="ARBA00022840"/>
    </source>
</evidence>
<evidence type="ECO:0000256" key="10">
    <source>
        <dbReference type="ARBA" id="ARBA00023204"/>
    </source>
</evidence>
<dbReference type="InterPro" id="IPR027417">
    <property type="entry name" value="P-loop_NTPase"/>
</dbReference>
<evidence type="ECO:0000256" key="3">
    <source>
        <dbReference type="ARBA" id="ARBA00020170"/>
    </source>
</evidence>
<feature type="domain" description="RecF/RecN/SMC N-terminal" evidence="16">
    <location>
        <begin position="2"/>
        <end position="354"/>
    </location>
</feature>
<evidence type="ECO:0000256" key="7">
    <source>
        <dbReference type="ARBA" id="ARBA00022763"/>
    </source>
</evidence>
<dbReference type="Gene3D" id="3.40.50.300">
    <property type="entry name" value="P-loop containing nucleotide triphosphate hydrolases"/>
    <property type="match status" value="1"/>
</dbReference>
<evidence type="ECO:0000256" key="11">
    <source>
        <dbReference type="ARBA" id="ARBA00023236"/>
    </source>
</evidence>
<feature type="region of interest" description="Disordered" evidence="15">
    <location>
        <begin position="377"/>
        <end position="412"/>
    </location>
</feature>
<keyword evidence="8 13" id="KW-0067">ATP-binding</keyword>
<evidence type="ECO:0000256" key="1">
    <source>
        <dbReference type="ARBA" id="ARBA00004496"/>
    </source>
</evidence>
<dbReference type="PANTHER" id="PTHR32182:SF0">
    <property type="entry name" value="DNA REPLICATION AND REPAIR PROTEIN RECF"/>
    <property type="match status" value="1"/>
</dbReference>
<dbReference type="PROSITE" id="PS00617">
    <property type="entry name" value="RECF_1"/>
    <property type="match status" value="1"/>
</dbReference>
<comment type="caution">
    <text evidence="17">The sequence shown here is derived from an EMBL/GenBank/DDBJ whole genome shotgun (WGS) entry which is preliminary data.</text>
</comment>
<comment type="similarity">
    <text evidence="2 13 14">Belongs to the RecF family.</text>
</comment>
<keyword evidence="11 13" id="KW-0742">SOS response</keyword>
<keyword evidence="4 13" id="KW-0963">Cytoplasm</keyword>
<evidence type="ECO:0000313" key="18">
    <source>
        <dbReference type="Proteomes" id="UP000571817"/>
    </source>
</evidence>
<dbReference type="PROSITE" id="PS00618">
    <property type="entry name" value="RECF_2"/>
    <property type="match status" value="1"/>
</dbReference>
<comment type="subcellular location">
    <subcellularLocation>
        <location evidence="1 13 14">Cytoplasm</location>
    </subcellularLocation>
</comment>
<organism evidence="17 18">
    <name type="scientific">Allobranchiibius huperziae</name>
    <dbReference type="NCBI Taxonomy" id="1874116"/>
    <lineage>
        <taxon>Bacteria</taxon>
        <taxon>Bacillati</taxon>
        <taxon>Actinomycetota</taxon>
        <taxon>Actinomycetes</taxon>
        <taxon>Micrococcales</taxon>
        <taxon>Dermacoccaceae</taxon>
        <taxon>Allobranchiibius</taxon>
    </lineage>
</organism>
<sequence length="412" mass="44471">MYLRRLTLTGFRSYEQLELDFEPGVTTLVGRNGQGKTNLVEAVGYLATLGSHRVATDHPLIRAGDEQAVVRAIVVRDGREQSIEIEINPGRANRARLGRGAAVRPRDILGSLRTVLFAPEDLALVKGDPAGRRRFLDDLLVARQPRWAAARSDYDKILKQRNALLKNARTSRNDAALADSLPVWDTHLAATGANLTYARLRLLRDLAPYVGQAYDQVSDSVSGARIDYQSSLSGLSPAADGEVPGVEEITAALHTGFAEQRSREIERGITLVGPHRDDLELTLGELPAKGYASHGESWSFALALRLAGYQLLRADVATDPVLVLDDVFAELDVGRRTRLATLISDCEQVLITAAVRDDVPPELAGRLYDVRRGAVTVPASGPSAGHEVEFDEAADEAAEEDPSDAAATGAAS</sequence>
<dbReference type="GO" id="GO:0005737">
    <property type="term" value="C:cytoplasm"/>
    <property type="evidence" value="ECO:0007669"/>
    <property type="project" value="UniProtKB-SubCell"/>
</dbReference>
<keyword evidence="10 13" id="KW-0234">DNA repair</keyword>
<dbReference type="GO" id="GO:0005524">
    <property type="term" value="F:ATP binding"/>
    <property type="evidence" value="ECO:0007669"/>
    <property type="project" value="UniProtKB-UniRule"/>
</dbReference>
<dbReference type="InterPro" id="IPR018078">
    <property type="entry name" value="DNA-binding_RecF_CS"/>
</dbReference>
<dbReference type="InterPro" id="IPR042174">
    <property type="entry name" value="RecF_2"/>
</dbReference>